<dbReference type="InterPro" id="IPR035937">
    <property type="entry name" value="FPG_N"/>
</dbReference>
<dbReference type="GO" id="GO:0003906">
    <property type="term" value="F:DNA-(apurinic or apyrimidinic site) endonuclease activity"/>
    <property type="evidence" value="ECO:0007669"/>
    <property type="project" value="InterPro"/>
</dbReference>
<keyword evidence="5" id="KW-0238">DNA-binding</keyword>
<dbReference type="InterPro" id="IPR049392">
    <property type="entry name" value="FPG_C"/>
</dbReference>
<evidence type="ECO:0000259" key="10">
    <source>
        <dbReference type="PROSITE" id="PS51068"/>
    </source>
</evidence>
<dbReference type="InterPro" id="IPR012319">
    <property type="entry name" value="FPG_cat"/>
</dbReference>
<dbReference type="Gene3D" id="1.10.8.50">
    <property type="match status" value="1"/>
</dbReference>
<dbReference type="Pfam" id="PF01149">
    <property type="entry name" value="Fapy_DNA_glyco"/>
    <property type="match status" value="1"/>
</dbReference>
<proteinExistence type="inferred from homology"/>
<dbReference type="EMBL" id="MN739665">
    <property type="protein sequence ID" value="QHT19351.1"/>
    <property type="molecule type" value="Genomic_DNA"/>
</dbReference>
<organism evidence="11">
    <name type="scientific">viral metagenome</name>
    <dbReference type="NCBI Taxonomy" id="1070528"/>
    <lineage>
        <taxon>unclassified sequences</taxon>
        <taxon>metagenomes</taxon>
        <taxon>organismal metagenomes</taxon>
    </lineage>
</organism>
<evidence type="ECO:0000256" key="5">
    <source>
        <dbReference type="ARBA" id="ARBA00023125"/>
    </source>
</evidence>
<comment type="similarity">
    <text evidence="2">Belongs to the FPG family.</text>
</comment>
<sequence>MPEVIEVLKYADFIRSKLKGKSVIEINIKSGRYHHHAPFEGYAALTEALPLKVREVQTKGKFLYIEFEQSHWLLSTLGLSGGWTWCPHNKTTHEFPKIVEHLDTAAYEAKVLKHLNVELKTAAGSLFFYDVLSFGTLKAIENEATLAKRLATIGPDMSTITLPEFKERMAKATQSKTVGTVLMDQHLISGIGNYLRADLLWLCKISPFRKMSTITADDLKRLWSATRFLIWAKYDYKKGLRTHAIPHDHPKRPEDYDREFYVYMQTKDPQGHPVKREELSVGSQKRTIHWVPTVQK</sequence>
<dbReference type="AlphaFoldDB" id="A0A6C0DS57"/>
<evidence type="ECO:0000256" key="9">
    <source>
        <dbReference type="ARBA" id="ARBA00023295"/>
    </source>
</evidence>
<dbReference type="GO" id="GO:0008534">
    <property type="term" value="F:oxidized purine nucleobase lesion DNA N-glycosylase activity"/>
    <property type="evidence" value="ECO:0007669"/>
    <property type="project" value="UniProtKB-EC"/>
</dbReference>
<evidence type="ECO:0000256" key="7">
    <source>
        <dbReference type="ARBA" id="ARBA00023239"/>
    </source>
</evidence>
<dbReference type="PROSITE" id="PS51068">
    <property type="entry name" value="FPG_CAT"/>
    <property type="match status" value="1"/>
</dbReference>
<keyword evidence="3" id="KW-0227">DNA damage</keyword>
<keyword evidence="7" id="KW-0456">Lyase</keyword>
<evidence type="ECO:0000256" key="8">
    <source>
        <dbReference type="ARBA" id="ARBA00023268"/>
    </source>
</evidence>
<keyword evidence="8" id="KW-0511">Multifunctional enzyme</keyword>
<accession>A0A6C0DS57</accession>
<dbReference type="GO" id="GO:0006284">
    <property type="term" value="P:base-excision repair"/>
    <property type="evidence" value="ECO:0007669"/>
    <property type="project" value="InterPro"/>
</dbReference>
<dbReference type="InterPro" id="IPR010979">
    <property type="entry name" value="Ribosomal_uS13-like_H2TH"/>
</dbReference>
<keyword evidence="6" id="KW-0234">DNA repair</keyword>
<dbReference type="GO" id="GO:0008270">
    <property type="term" value="F:zinc ion binding"/>
    <property type="evidence" value="ECO:0007669"/>
    <property type="project" value="InterPro"/>
</dbReference>
<keyword evidence="4" id="KW-0378">Hydrolase</keyword>
<dbReference type="SMART" id="SM01232">
    <property type="entry name" value="H2TH"/>
    <property type="match status" value="1"/>
</dbReference>
<dbReference type="InterPro" id="IPR015886">
    <property type="entry name" value="H2TH_FPG"/>
</dbReference>
<dbReference type="SMART" id="SM00898">
    <property type="entry name" value="Fapy_DNA_glyco"/>
    <property type="match status" value="1"/>
</dbReference>
<dbReference type="Gene3D" id="3.20.190.10">
    <property type="entry name" value="MutM-like, N-terminal"/>
    <property type="match status" value="1"/>
</dbReference>
<evidence type="ECO:0000313" key="11">
    <source>
        <dbReference type="EMBL" id="QHT19351.1"/>
    </source>
</evidence>
<evidence type="ECO:0000256" key="2">
    <source>
        <dbReference type="ARBA" id="ARBA00009409"/>
    </source>
</evidence>
<keyword evidence="9" id="KW-0326">Glycosidase</keyword>
<evidence type="ECO:0000256" key="6">
    <source>
        <dbReference type="ARBA" id="ARBA00023204"/>
    </source>
</evidence>
<dbReference type="CDD" id="cd08773">
    <property type="entry name" value="FpgNei_N"/>
    <property type="match status" value="1"/>
</dbReference>
<dbReference type="SUPFAM" id="SSF46946">
    <property type="entry name" value="S13-like H2TH domain"/>
    <property type="match status" value="1"/>
</dbReference>
<dbReference type="GO" id="GO:0003684">
    <property type="term" value="F:damaged DNA binding"/>
    <property type="evidence" value="ECO:0007669"/>
    <property type="project" value="InterPro"/>
</dbReference>
<dbReference type="Pfam" id="PF06831">
    <property type="entry name" value="H2TH"/>
    <property type="match status" value="1"/>
</dbReference>
<name>A0A6C0DS57_9ZZZZ</name>
<comment type="catalytic activity">
    <reaction evidence="1">
        <text>Hydrolysis of DNA containing ring-opened 7-methylguanine residues, releasing 2,6-diamino-4-hydroxy-5-(N-methyl)formamidopyrimidine.</text>
        <dbReference type="EC" id="3.2.2.23"/>
    </reaction>
</comment>
<evidence type="ECO:0000256" key="4">
    <source>
        <dbReference type="ARBA" id="ARBA00022801"/>
    </source>
</evidence>
<dbReference type="Pfam" id="PF21025">
    <property type="entry name" value="Fapy_DNA_glyco_C"/>
    <property type="match status" value="1"/>
</dbReference>
<dbReference type="PANTHER" id="PTHR22993">
    <property type="entry name" value="FORMAMIDOPYRIMIDINE-DNA GLYCOSYLASE"/>
    <property type="match status" value="1"/>
</dbReference>
<feature type="domain" description="Formamidopyrimidine-DNA glycosylase catalytic" evidence="10">
    <location>
        <begin position="2"/>
        <end position="135"/>
    </location>
</feature>
<dbReference type="GO" id="GO:0016829">
    <property type="term" value="F:lyase activity"/>
    <property type="evidence" value="ECO:0007669"/>
    <property type="project" value="UniProtKB-KW"/>
</dbReference>
<dbReference type="PANTHER" id="PTHR22993:SF9">
    <property type="entry name" value="FORMAMIDOPYRIMIDINE-DNA GLYCOSYLASE"/>
    <property type="match status" value="1"/>
</dbReference>
<reference evidence="11" key="1">
    <citation type="journal article" date="2020" name="Nature">
        <title>Giant virus diversity and host interactions through global metagenomics.</title>
        <authorList>
            <person name="Schulz F."/>
            <person name="Roux S."/>
            <person name="Paez-Espino D."/>
            <person name="Jungbluth S."/>
            <person name="Walsh D.A."/>
            <person name="Denef V.J."/>
            <person name="McMahon K.D."/>
            <person name="Konstantinidis K.T."/>
            <person name="Eloe-Fadrosh E.A."/>
            <person name="Kyrpides N.C."/>
            <person name="Woyke T."/>
        </authorList>
    </citation>
    <scope>NUCLEOTIDE SEQUENCE</scope>
    <source>
        <strain evidence="11">GVMAG-M-3300023174-57</strain>
    </source>
</reference>
<evidence type="ECO:0000256" key="1">
    <source>
        <dbReference type="ARBA" id="ARBA00001668"/>
    </source>
</evidence>
<evidence type="ECO:0000256" key="3">
    <source>
        <dbReference type="ARBA" id="ARBA00022763"/>
    </source>
</evidence>
<protein>
    <recommendedName>
        <fullName evidence="10">Formamidopyrimidine-DNA glycosylase catalytic domain-containing protein</fullName>
    </recommendedName>
</protein>
<dbReference type="SUPFAM" id="SSF81624">
    <property type="entry name" value="N-terminal domain of MutM-like DNA repair proteins"/>
    <property type="match status" value="1"/>
</dbReference>